<dbReference type="CDD" id="cd03789">
    <property type="entry name" value="GT9_LPS_heptosyltransferase"/>
    <property type="match status" value="1"/>
</dbReference>
<evidence type="ECO:0000256" key="2">
    <source>
        <dbReference type="ARBA" id="ARBA00022679"/>
    </source>
</evidence>
<dbReference type="Pfam" id="PF01075">
    <property type="entry name" value="Glyco_transf_9"/>
    <property type="match status" value="1"/>
</dbReference>
<dbReference type="Gene3D" id="3.40.50.2000">
    <property type="entry name" value="Glycogen Phosphorylase B"/>
    <property type="match status" value="2"/>
</dbReference>
<reference evidence="3 4" key="1">
    <citation type="submission" date="2021-02" db="EMBL/GenBank/DDBJ databases">
        <authorList>
            <person name="Park J.-S."/>
        </authorList>
    </citation>
    <scope>NUCLEOTIDE SEQUENCE [LARGE SCALE GENOMIC DNA]</scope>
    <source>
        <strain evidence="3 4">188UL20-2</strain>
    </source>
</reference>
<gene>
    <name evidence="3" type="ORF">JQC93_14800</name>
</gene>
<keyword evidence="1" id="KW-0328">Glycosyltransferase</keyword>
<dbReference type="InterPro" id="IPR002201">
    <property type="entry name" value="Glyco_trans_9"/>
</dbReference>
<dbReference type="EMBL" id="JAFEUM010000006">
    <property type="protein sequence ID" value="MBM7037678.1"/>
    <property type="molecule type" value="Genomic_DNA"/>
</dbReference>
<evidence type="ECO:0000256" key="1">
    <source>
        <dbReference type="ARBA" id="ARBA00022676"/>
    </source>
</evidence>
<sequence>MKRLEVLLYALLNNKAHNQSTLVSHDQVQRIAIVRNNARIGNMYFLIPFITQTRALYPNAEITLVLKQSWQGEVFDGLKVDHFSYTQFSFKGLLTYFKEIRSLKKQVFDLVVVPSNSVEDSMICAMLNAKNKVSSPNENRNLCYTHTFSKSDQRNHAAYTNLYLLTELGNTLIEPISHHIVLKPHEVEFGLEKKREFAAEGTLSIAYFRGARGSKQLSESTWQDIIEQFEQASAVPIQWVEVLSPDITAPLPSAMHTIFQKDMRLLASALKQLDGFICCDTGPLHLADAAGAKCVGLYTATSAITFGVLGDKGASVELDSLNASQALAKIL</sequence>
<dbReference type="PANTHER" id="PTHR30160">
    <property type="entry name" value="TETRAACYLDISACCHARIDE 4'-KINASE-RELATED"/>
    <property type="match status" value="1"/>
</dbReference>
<name>A0ABS2HJJ0_9VIBR</name>
<evidence type="ECO:0000313" key="4">
    <source>
        <dbReference type="Proteomes" id="UP000809621"/>
    </source>
</evidence>
<comment type="caution">
    <text evidence="3">The sequence shown here is derived from an EMBL/GenBank/DDBJ whole genome shotgun (WGS) entry which is preliminary data.</text>
</comment>
<evidence type="ECO:0000313" key="3">
    <source>
        <dbReference type="EMBL" id="MBM7037678.1"/>
    </source>
</evidence>
<dbReference type="Proteomes" id="UP000809621">
    <property type="component" value="Unassembled WGS sequence"/>
</dbReference>
<dbReference type="SUPFAM" id="SSF53756">
    <property type="entry name" value="UDP-Glycosyltransferase/glycogen phosphorylase"/>
    <property type="match status" value="1"/>
</dbReference>
<dbReference type="InterPro" id="IPR051199">
    <property type="entry name" value="LPS_LOS_Heptosyltrfase"/>
</dbReference>
<dbReference type="PANTHER" id="PTHR30160:SF7">
    <property type="entry name" value="ADP-HEPTOSE--LPS HEPTOSYLTRANSFERASE 2"/>
    <property type="match status" value="1"/>
</dbReference>
<organism evidence="3 4">
    <name type="scientific">Vibrio ulleungensis</name>
    <dbReference type="NCBI Taxonomy" id="2807619"/>
    <lineage>
        <taxon>Bacteria</taxon>
        <taxon>Pseudomonadati</taxon>
        <taxon>Pseudomonadota</taxon>
        <taxon>Gammaproteobacteria</taxon>
        <taxon>Vibrionales</taxon>
        <taxon>Vibrionaceae</taxon>
        <taxon>Vibrio</taxon>
    </lineage>
</organism>
<keyword evidence="2" id="KW-0808">Transferase</keyword>
<proteinExistence type="predicted"/>
<protein>
    <submittedName>
        <fullName evidence="3">Glycosyltransferase family 9 protein</fullName>
    </submittedName>
</protein>
<keyword evidence="4" id="KW-1185">Reference proteome</keyword>
<accession>A0ABS2HJJ0</accession>